<dbReference type="CDD" id="cd01949">
    <property type="entry name" value="GGDEF"/>
    <property type="match status" value="1"/>
</dbReference>
<dbReference type="InterPro" id="IPR000160">
    <property type="entry name" value="GGDEF_dom"/>
</dbReference>
<evidence type="ECO:0008006" key="5">
    <source>
        <dbReference type="Google" id="ProtNLM"/>
    </source>
</evidence>
<dbReference type="InterPro" id="IPR001633">
    <property type="entry name" value="EAL_dom"/>
</dbReference>
<gene>
    <name evidence="3" type="ORF">THIAE_04455</name>
</gene>
<dbReference type="Gene3D" id="3.20.20.450">
    <property type="entry name" value="EAL domain"/>
    <property type="match status" value="1"/>
</dbReference>
<evidence type="ECO:0000259" key="1">
    <source>
        <dbReference type="PROSITE" id="PS50883"/>
    </source>
</evidence>
<evidence type="ECO:0000313" key="4">
    <source>
        <dbReference type="Proteomes" id="UP000005380"/>
    </source>
</evidence>
<dbReference type="Pfam" id="PF00990">
    <property type="entry name" value="GGDEF"/>
    <property type="match status" value="1"/>
</dbReference>
<dbReference type="InterPro" id="IPR000014">
    <property type="entry name" value="PAS"/>
</dbReference>
<reference evidence="3 4" key="1">
    <citation type="submission" date="2013-12" db="EMBL/GenBank/DDBJ databases">
        <authorList>
            <consortium name="DOE Joint Genome Institute"/>
            <person name="Kappler U."/>
            <person name="Huntemann M."/>
            <person name="Han J."/>
            <person name="Chen A."/>
            <person name="Kyrpides N."/>
            <person name="Mavromatis K."/>
            <person name="Markowitz V."/>
            <person name="Palaniappan K."/>
            <person name="Ivanova N."/>
            <person name="Schaumberg A."/>
            <person name="Pati A."/>
            <person name="Liolios K."/>
            <person name="Nordberg H.P."/>
            <person name="Cantor M.N."/>
            <person name="Hua S.X."/>
            <person name="Woyke T."/>
        </authorList>
    </citation>
    <scope>NUCLEOTIDE SEQUENCE [LARGE SCALE GENOMIC DNA]</scope>
    <source>
        <strain evidence="4">AL2</strain>
    </source>
</reference>
<dbReference type="InterPro" id="IPR052155">
    <property type="entry name" value="Biofilm_reg_signaling"/>
</dbReference>
<dbReference type="eggNOG" id="COG5001">
    <property type="taxonomic scope" value="Bacteria"/>
</dbReference>
<dbReference type="RefSeq" id="WP_006459061.1">
    <property type="nucleotide sequence ID" value="NZ_CP007030.1"/>
</dbReference>
<dbReference type="SMART" id="SM00091">
    <property type="entry name" value="PAS"/>
    <property type="match status" value="1"/>
</dbReference>
<dbReference type="InParanoid" id="W0DYA7"/>
<dbReference type="PROSITE" id="PS50887">
    <property type="entry name" value="GGDEF"/>
    <property type="match status" value="1"/>
</dbReference>
<dbReference type="KEGG" id="tao:THIAE_04455"/>
<dbReference type="PANTHER" id="PTHR44757:SF2">
    <property type="entry name" value="BIOFILM ARCHITECTURE MAINTENANCE PROTEIN MBAA"/>
    <property type="match status" value="1"/>
</dbReference>
<evidence type="ECO:0000259" key="2">
    <source>
        <dbReference type="PROSITE" id="PS50887"/>
    </source>
</evidence>
<dbReference type="CDD" id="cd00130">
    <property type="entry name" value="PAS"/>
    <property type="match status" value="1"/>
</dbReference>
<dbReference type="SMART" id="SM00267">
    <property type="entry name" value="GGDEF"/>
    <property type="match status" value="1"/>
</dbReference>
<dbReference type="Gene3D" id="3.30.70.270">
    <property type="match status" value="1"/>
</dbReference>
<dbReference type="Proteomes" id="UP000005380">
    <property type="component" value="Chromosome"/>
</dbReference>
<dbReference type="SMART" id="SM00052">
    <property type="entry name" value="EAL"/>
    <property type="match status" value="1"/>
</dbReference>
<dbReference type="Gene3D" id="3.30.450.20">
    <property type="entry name" value="PAS domain"/>
    <property type="match status" value="1"/>
</dbReference>
<name>W0DYA7_9GAMM</name>
<dbReference type="CDD" id="cd01948">
    <property type="entry name" value="EAL"/>
    <property type="match status" value="1"/>
</dbReference>
<dbReference type="EMBL" id="CP007030">
    <property type="protein sequence ID" value="AHF02238.1"/>
    <property type="molecule type" value="Genomic_DNA"/>
</dbReference>
<feature type="domain" description="GGDEF" evidence="2">
    <location>
        <begin position="177"/>
        <end position="312"/>
    </location>
</feature>
<dbReference type="InterPro" id="IPR035965">
    <property type="entry name" value="PAS-like_dom_sf"/>
</dbReference>
<dbReference type="STRING" id="717772.THIAE_04455"/>
<feature type="domain" description="EAL" evidence="1">
    <location>
        <begin position="321"/>
        <end position="575"/>
    </location>
</feature>
<dbReference type="AlphaFoldDB" id="W0DYA7"/>
<sequence length="580" mass="65930">MSISSQLQRIFADQPQLQAALLSSLVDYAHEAVGLVSDTGRLILLNPAFEGFLKFPAQDLLNRRLWFLRSLNGRRGISSQVQQALIEQGVWAGEYRIQTGLYDFRDIMLTLVDLAQNLDAHSGDASYTLVIFHDLSQQKHQELQLKQLANFDKITGLPSRQLFSEKVEWLKQNQQNFKFGLLCIDLDGFKLINDQYGHDIGDKLLKKVAMRLSSKMRSEDILSRFGGDEFLGLVHHVPDDPQLLAILLNRLLAAASEPMTINGIKLQVSCSIGVTLADNHAFESVDILLRQADHAMYQAKIEGKNRYHVFDPAQEAWQKERHSHFKRMREAMHLDELRVVYLPIVSLKTGELKGAEALVRWQHPEHGLLDPRHFMPIIEDHMVEVELGWWVMDRVLTDMQQWQTLGFDCRVNVNVSSRQLEQGDFNERLFHKLSHFNAPQPFKLELEILESGVFESLPDLSGKLNELKSHDIRLAVDDFGTGYSSFDYLRKLSLDSLKVDRSFVANMLESAEDRAILASMIALGHAFHLDVVAEGVETLEHAKQLQTMGCDYAQGYGIAKPMPANELMAWAKTWSIVSFG</sequence>
<dbReference type="PANTHER" id="PTHR44757">
    <property type="entry name" value="DIGUANYLATE CYCLASE DGCP"/>
    <property type="match status" value="1"/>
</dbReference>
<dbReference type="OrthoDB" id="9813913at2"/>
<dbReference type="Pfam" id="PF00563">
    <property type="entry name" value="EAL"/>
    <property type="match status" value="1"/>
</dbReference>
<protein>
    <recommendedName>
        <fullName evidence="5">Diguanylate cyclase</fullName>
    </recommendedName>
</protein>
<dbReference type="InterPro" id="IPR035919">
    <property type="entry name" value="EAL_sf"/>
</dbReference>
<dbReference type="PROSITE" id="PS50883">
    <property type="entry name" value="EAL"/>
    <property type="match status" value="1"/>
</dbReference>
<dbReference type="SUPFAM" id="SSF141868">
    <property type="entry name" value="EAL domain-like"/>
    <property type="match status" value="1"/>
</dbReference>
<dbReference type="SUPFAM" id="SSF55785">
    <property type="entry name" value="PYP-like sensor domain (PAS domain)"/>
    <property type="match status" value="1"/>
</dbReference>
<dbReference type="InterPro" id="IPR043128">
    <property type="entry name" value="Rev_trsase/Diguanyl_cyclase"/>
</dbReference>
<dbReference type="NCBIfam" id="TIGR00254">
    <property type="entry name" value="GGDEF"/>
    <property type="match status" value="1"/>
</dbReference>
<dbReference type="SUPFAM" id="SSF55073">
    <property type="entry name" value="Nucleotide cyclase"/>
    <property type="match status" value="1"/>
</dbReference>
<dbReference type="HOGENOM" id="CLU_000445_70_20_6"/>
<organism evidence="3 4">
    <name type="scientific">Thiomicrospira aerophila AL3</name>
    <dbReference type="NCBI Taxonomy" id="717772"/>
    <lineage>
        <taxon>Bacteria</taxon>
        <taxon>Pseudomonadati</taxon>
        <taxon>Pseudomonadota</taxon>
        <taxon>Gammaproteobacteria</taxon>
        <taxon>Thiotrichales</taxon>
        <taxon>Piscirickettsiaceae</taxon>
        <taxon>Thiomicrospira</taxon>
    </lineage>
</organism>
<accession>W0DYA7</accession>
<keyword evidence="4" id="KW-1185">Reference proteome</keyword>
<proteinExistence type="predicted"/>
<dbReference type="InterPro" id="IPR029787">
    <property type="entry name" value="Nucleotide_cyclase"/>
</dbReference>
<evidence type="ECO:0000313" key="3">
    <source>
        <dbReference type="EMBL" id="AHF02238.1"/>
    </source>
</evidence>